<feature type="transmembrane region" description="Helical" evidence="13">
    <location>
        <begin position="58"/>
        <end position="76"/>
    </location>
</feature>
<feature type="transmembrane region" description="Helical" evidence="13">
    <location>
        <begin position="96"/>
        <end position="117"/>
    </location>
</feature>
<reference evidence="15 16" key="1">
    <citation type="submission" date="2017-07" db="EMBL/GenBank/DDBJ databases">
        <title>Annotated genome sequence of Bacterioplanes sanyensis isolated from Red Sea.</title>
        <authorList>
            <person name="Rehman Z.U."/>
        </authorList>
    </citation>
    <scope>NUCLEOTIDE SEQUENCE [LARGE SCALE GENOMIC DNA]</scope>
    <source>
        <strain evidence="15 16">NV9</strain>
    </source>
</reference>
<dbReference type="Pfam" id="PF01292">
    <property type="entry name" value="Ni_hydr_CYTB"/>
    <property type="match status" value="1"/>
</dbReference>
<evidence type="ECO:0000256" key="10">
    <source>
        <dbReference type="ARBA" id="ARBA00023004"/>
    </source>
</evidence>
<dbReference type="GO" id="GO:0020037">
    <property type="term" value="F:heme binding"/>
    <property type="evidence" value="ECO:0007669"/>
    <property type="project" value="TreeGrafter"/>
</dbReference>
<evidence type="ECO:0000256" key="3">
    <source>
        <dbReference type="ARBA" id="ARBA00022448"/>
    </source>
</evidence>
<dbReference type="InterPro" id="IPR016174">
    <property type="entry name" value="Di-haem_cyt_TM"/>
</dbReference>
<evidence type="ECO:0000256" key="7">
    <source>
        <dbReference type="ARBA" id="ARBA00022723"/>
    </source>
</evidence>
<keyword evidence="9 13" id="KW-1133">Transmembrane helix</keyword>
<dbReference type="AlphaFoldDB" id="A0A222FIJ5"/>
<dbReference type="GO" id="GO:0032259">
    <property type="term" value="P:methylation"/>
    <property type="evidence" value="ECO:0007669"/>
    <property type="project" value="UniProtKB-KW"/>
</dbReference>
<gene>
    <name evidence="15" type="ORF">CHH28_05905</name>
</gene>
<keyword evidence="4" id="KW-1003">Cell membrane</keyword>
<comment type="cofactor">
    <cofactor evidence="1">
        <name>heme b</name>
        <dbReference type="ChEBI" id="CHEBI:60344"/>
    </cofactor>
</comment>
<feature type="transmembrane region" description="Helical" evidence="13">
    <location>
        <begin position="158"/>
        <end position="180"/>
    </location>
</feature>
<dbReference type="InterPro" id="IPR011577">
    <property type="entry name" value="Cyt_b561_bac/Ni-Hgenase"/>
</dbReference>
<evidence type="ECO:0000256" key="8">
    <source>
        <dbReference type="ARBA" id="ARBA00022982"/>
    </source>
</evidence>
<dbReference type="EMBL" id="CP022530">
    <property type="protein sequence ID" value="ASP38241.1"/>
    <property type="molecule type" value="Genomic_DNA"/>
</dbReference>
<comment type="similarity">
    <text evidence="12">Belongs to the cytochrome b561 family.</text>
</comment>
<protein>
    <submittedName>
        <fullName evidence="15">RNA methyltransferase</fullName>
    </submittedName>
</protein>
<evidence type="ECO:0000313" key="15">
    <source>
        <dbReference type="EMBL" id="ASP38241.1"/>
    </source>
</evidence>
<keyword evidence="6 13" id="KW-0812">Transmembrane</keyword>
<evidence type="ECO:0000256" key="1">
    <source>
        <dbReference type="ARBA" id="ARBA00001970"/>
    </source>
</evidence>
<evidence type="ECO:0000256" key="11">
    <source>
        <dbReference type="ARBA" id="ARBA00023136"/>
    </source>
</evidence>
<dbReference type="KEGG" id="bsan:CHH28_05905"/>
<keyword evidence="11 13" id="KW-0472">Membrane</keyword>
<organism evidence="15 16">
    <name type="scientific">Bacterioplanes sanyensis</name>
    <dbReference type="NCBI Taxonomy" id="1249553"/>
    <lineage>
        <taxon>Bacteria</taxon>
        <taxon>Pseudomonadati</taxon>
        <taxon>Pseudomonadota</taxon>
        <taxon>Gammaproteobacteria</taxon>
        <taxon>Oceanospirillales</taxon>
        <taxon>Oceanospirillaceae</taxon>
        <taxon>Bacterioplanes</taxon>
    </lineage>
</organism>
<dbReference type="GO" id="GO:0009055">
    <property type="term" value="F:electron transfer activity"/>
    <property type="evidence" value="ECO:0007669"/>
    <property type="project" value="InterPro"/>
</dbReference>
<dbReference type="GO" id="GO:0008168">
    <property type="term" value="F:methyltransferase activity"/>
    <property type="evidence" value="ECO:0007669"/>
    <property type="project" value="UniProtKB-KW"/>
</dbReference>
<keyword evidence="15" id="KW-0489">Methyltransferase</keyword>
<keyword evidence="5" id="KW-0349">Heme</keyword>
<evidence type="ECO:0000256" key="12">
    <source>
        <dbReference type="ARBA" id="ARBA00037975"/>
    </source>
</evidence>
<keyword evidence="10" id="KW-0408">Iron</keyword>
<evidence type="ECO:0000313" key="16">
    <source>
        <dbReference type="Proteomes" id="UP000202440"/>
    </source>
</evidence>
<evidence type="ECO:0000256" key="6">
    <source>
        <dbReference type="ARBA" id="ARBA00022692"/>
    </source>
</evidence>
<keyword evidence="15" id="KW-0808">Transferase</keyword>
<name>A0A222FIJ5_9GAMM</name>
<proteinExistence type="inferred from homology"/>
<evidence type="ECO:0000259" key="14">
    <source>
        <dbReference type="Pfam" id="PF01292"/>
    </source>
</evidence>
<evidence type="ECO:0000256" key="4">
    <source>
        <dbReference type="ARBA" id="ARBA00022475"/>
    </source>
</evidence>
<comment type="subcellular location">
    <subcellularLocation>
        <location evidence="2">Cell membrane</location>
        <topology evidence="2">Multi-pass membrane protein</topology>
    </subcellularLocation>
</comment>
<dbReference type="GO" id="GO:0005886">
    <property type="term" value="C:plasma membrane"/>
    <property type="evidence" value="ECO:0007669"/>
    <property type="project" value="UniProtKB-SubCell"/>
</dbReference>
<keyword evidence="3" id="KW-0813">Transport</keyword>
<dbReference type="InterPro" id="IPR052168">
    <property type="entry name" value="Cytochrome_b561_oxidase"/>
</dbReference>
<dbReference type="PANTHER" id="PTHR30529">
    <property type="entry name" value="CYTOCHROME B561"/>
    <property type="match status" value="1"/>
</dbReference>
<feature type="domain" description="Cytochrome b561 bacterial/Ni-hydrogenase" evidence="14">
    <location>
        <begin position="22"/>
        <end position="191"/>
    </location>
</feature>
<evidence type="ECO:0000256" key="9">
    <source>
        <dbReference type="ARBA" id="ARBA00022989"/>
    </source>
</evidence>
<dbReference type="RefSeq" id="WP_094059440.1">
    <property type="nucleotide sequence ID" value="NZ_CP022530.1"/>
</dbReference>
<sequence length="192" mass="21395">MTEYSVQLQQGNRDAKAICTRLSKPSVVMHWLIAFIVIFSIALGYYMTLNDRYDLYSLHKAIGVLLLPLAAFRIAWRIRKGFPTPCTRMEKGKLWVAKGAHSLLLLCTLVMPISGFISSAAGGYGVPLFGISLIDAVPQDMRPINQLLATTAHTTHIFAGYFITGLLILHIAAAGWHHFVIKDRTLQRMLGR</sequence>
<keyword evidence="8" id="KW-0249">Electron transport</keyword>
<feature type="transmembrane region" description="Helical" evidence="13">
    <location>
        <begin position="27"/>
        <end position="46"/>
    </location>
</feature>
<dbReference type="SUPFAM" id="SSF81342">
    <property type="entry name" value="Transmembrane di-heme cytochromes"/>
    <property type="match status" value="1"/>
</dbReference>
<dbReference type="PANTHER" id="PTHR30529:SF7">
    <property type="entry name" value="CYTOCHROME B561 BACTERIAL_NI-HYDROGENASE DOMAIN-CONTAINING PROTEIN"/>
    <property type="match status" value="1"/>
</dbReference>
<evidence type="ECO:0000256" key="5">
    <source>
        <dbReference type="ARBA" id="ARBA00022617"/>
    </source>
</evidence>
<accession>A0A222FIJ5</accession>
<evidence type="ECO:0000256" key="13">
    <source>
        <dbReference type="SAM" id="Phobius"/>
    </source>
</evidence>
<dbReference type="Proteomes" id="UP000202440">
    <property type="component" value="Chromosome"/>
</dbReference>
<dbReference type="GO" id="GO:0022904">
    <property type="term" value="P:respiratory electron transport chain"/>
    <property type="evidence" value="ECO:0007669"/>
    <property type="project" value="InterPro"/>
</dbReference>
<dbReference type="GO" id="GO:0046872">
    <property type="term" value="F:metal ion binding"/>
    <property type="evidence" value="ECO:0007669"/>
    <property type="project" value="UniProtKB-KW"/>
</dbReference>
<evidence type="ECO:0000256" key="2">
    <source>
        <dbReference type="ARBA" id="ARBA00004651"/>
    </source>
</evidence>
<dbReference type="OrthoDB" id="9793784at2"/>
<keyword evidence="16" id="KW-1185">Reference proteome</keyword>
<keyword evidence="7" id="KW-0479">Metal-binding</keyword>